<dbReference type="AlphaFoldDB" id="A0A375A9B6"/>
<dbReference type="Proteomes" id="UP000294820">
    <property type="component" value="Chromosome 1"/>
</dbReference>
<dbReference type="KEGG" id="daq:DAQ1742_01579"/>
<dbReference type="InterPro" id="IPR021862">
    <property type="entry name" value="DUF3472"/>
</dbReference>
<dbReference type="EMBL" id="LT615367">
    <property type="protein sequence ID" value="SLM62541.1"/>
    <property type="molecule type" value="Genomic_DNA"/>
</dbReference>
<reference evidence="1 2" key="1">
    <citation type="submission" date="2016-09" db="EMBL/GenBank/DDBJ databases">
        <authorList>
            <person name="Reverchon S."/>
            <person name="Nasser W."/>
            <person name="Leonard S."/>
            <person name="Brochier C."/>
            <person name="Duprey A."/>
        </authorList>
    </citation>
    <scope>NUCLEOTIDE SEQUENCE [LARGE SCALE GENOMIC DNA]</scope>
    <source>
        <strain evidence="1 2">174/2</strain>
    </source>
</reference>
<sequence>MANFPDTQYAVHIVNFTGELADKNEEGKDDGFNKVVYPMNILSGPKKRKIYYSQAGFFQKSASSEDLYYTGLQPQDDGSVRALFSVFGKGVKKIDKHCTSDADGDPGASCAVIIPNFQLNRTYLLIAELDKQLPDKNIWVGFVIDTSNNKKTRIGSWATPVGWGKLSGNSIGFVEDFIGVNNCADIVATRVEFKPIEHYRSDGRLVDGKMNKAYGVGVCDGKVPFSSKQYHPGGLFIDINDGLSWP</sequence>
<keyword evidence="2" id="KW-1185">Reference proteome</keyword>
<gene>
    <name evidence="1" type="ORF">DAQ1742_01579</name>
</gene>
<dbReference type="Pfam" id="PF11958">
    <property type="entry name" value="DUF3472"/>
    <property type="match status" value="1"/>
</dbReference>
<evidence type="ECO:0000313" key="1">
    <source>
        <dbReference type="EMBL" id="SLM62541.1"/>
    </source>
</evidence>
<organism evidence="1 2">
    <name type="scientific">Dickeya aquatica</name>
    <dbReference type="NCBI Taxonomy" id="1401087"/>
    <lineage>
        <taxon>Bacteria</taxon>
        <taxon>Pseudomonadati</taxon>
        <taxon>Pseudomonadota</taxon>
        <taxon>Gammaproteobacteria</taxon>
        <taxon>Enterobacterales</taxon>
        <taxon>Pectobacteriaceae</taxon>
        <taxon>Dickeya</taxon>
    </lineage>
</organism>
<accession>A0A375A9B6</accession>
<protein>
    <submittedName>
        <fullName evidence="1">Uncharacterized protein</fullName>
    </submittedName>
</protein>
<name>A0A375A9B6_9GAMM</name>
<evidence type="ECO:0000313" key="2">
    <source>
        <dbReference type="Proteomes" id="UP000294820"/>
    </source>
</evidence>
<proteinExistence type="predicted"/>